<dbReference type="OrthoDB" id="432970at2759"/>
<evidence type="ECO:0000313" key="6">
    <source>
        <dbReference type="EMBL" id="KAG2238763.1"/>
    </source>
</evidence>
<proteinExistence type="predicted"/>
<evidence type="ECO:0000313" key="7">
    <source>
        <dbReference type="Proteomes" id="UP000886595"/>
    </source>
</evidence>
<sequence length="635" mass="71280">MDLHLKNLFGRFQDQFGSGPGLGPGSGVCLMKLEGISPNIIHSIFRASASLFRSEPWKRLRPGHLFGVRVGKDSDWSGKRQPFHCVQFIGGDGGDIAIYIYRSMSYALKMTDDDSWEMDRVPNVEVLRVTYELESLMLPCNKRMVKSMCLEVSGNDRFPVIDVARCMTSGELQFRNPTLEELRLVFAVMKALSLVHPLLLQEEKQVKGLPRMMKFSPFIETVDVQWPPEMFKGHDFVAVTVSHPPGQSYEQKWNKTAVMTREDDELELVSGMTNLRVSQGAEAGLRKCTMCDKSVHRDESVCCSHCRATIYCGSECEKRHWREMHRSVCNLYEAMMSREEELKIKIFTFSCYAENPCEWLESLGIHKKGMWRRQCRCYSQSPFGLLHGSSSDAESWGGLQDGDYPQDLPVQNVNGRSPGMILMSSWSDYYDVRCLPPSSPVSDILSYPFTLYHILTTLSTHSKNLLLKGKEVTVNYLGPERELDWVKAFAEISHLLNGTGAVQIIMIGPEVPFDLSGTTSATNNSRVKVSFVKGLYQDEVTYLTSPDIVVALNCDLDRYSSWSGAVEAVKNLHIPGFFTDKTEDACGNAKAVLRNAGLNITHPVAPNPFRSPVRTCAESSNLPCYSNGFILGVNT</sequence>
<accession>A0A8X7NUV3</accession>
<dbReference type="Pfam" id="PF20179">
    <property type="entry name" value="MSS51_C"/>
    <property type="match status" value="1"/>
</dbReference>
<keyword evidence="7" id="KW-1185">Reference proteome</keyword>
<evidence type="ECO:0000256" key="4">
    <source>
        <dbReference type="PROSITE-ProRule" id="PRU00134"/>
    </source>
</evidence>
<dbReference type="PANTHER" id="PTHR47570:SF2">
    <property type="entry name" value="MYND-TYPE DOMAIN-CONTAINING PROTEIN"/>
    <property type="match status" value="1"/>
</dbReference>
<keyword evidence="3" id="KW-0862">Zinc</keyword>
<evidence type="ECO:0000256" key="1">
    <source>
        <dbReference type="ARBA" id="ARBA00022723"/>
    </source>
</evidence>
<keyword evidence="2 4" id="KW-0863">Zinc-finger</keyword>
<dbReference type="PANTHER" id="PTHR47570">
    <property type="entry name" value="ZINC ION BINDING PROTEIN"/>
    <property type="match status" value="1"/>
</dbReference>
<organism evidence="6 7">
    <name type="scientific">Brassica carinata</name>
    <name type="common">Ethiopian mustard</name>
    <name type="synonym">Abyssinian cabbage</name>
    <dbReference type="NCBI Taxonomy" id="52824"/>
    <lineage>
        <taxon>Eukaryota</taxon>
        <taxon>Viridiplantae</taxon>
        <taxon>Streptophyta</taxon>
        <taxon>Embryophyta</taxon>
        <taxon>Tracheophyta</taxon>
        <taxon>Spermatophyta</taxon>
        <taxon>Magnoliopsida</taxon>
        <taxon>eudicotyledons</taxon>
        <taxon>Gunneridae</taxon>
        <taxon>Pentapetalae</taxon>
        <taxon>rosids</taxon>
        <taxon>malvids</taxon>
        <taxon>Brassicales</taxon>
        <taxon>Brassicaceae</taxon>
        <taxon>Brassiceae</taxon>
        <taxon>Brassica</taxon>
    </lineage>
</organism>
<dbReference type="SUPFAM" id="SSF144232">
    <property type="entry name" value="HIT/MYND zinc finger-like"/>
    <property type="match status" value="1"/>
</dbReference>
<protein>
    <recommendedName>
        <fullName evidence="5">MYND-type domain-containing protein</fullName>
    </recommendedName>
</protein>
<name>A0A8X7NUV3_BRACI</name>
<dbReference type="Pfam" id="PF01753">
    <property type="entry name" value="zf-MYND"/>
    <property type="match status" value="1"/>
</dbReference>
<dbReference type="Gene3D" id="6.10.140.2220">
    <property type="match status" value="1"/>
</dbReference>
<comment type="caution">
    <text evidence="6">The sequence shown here is derived from an EMBL/GenBank/DDBJ whole genome shotgun (WGS) entry which is preliminary data.</text>
</comment>
<dbReference type="EMBL" id="JAAMPC010001611">
    <property type="protein sequence ID" value="KAG2238763.1"/>
    <property type="molecule type" value="Genomic_DNA"/>
</dbReference>
<dbReference type="PROSITE" id="PS01360">
    <property type="entry name" value="ZF_MYND_1"/>
    <property type="match status" value="1"/>
</dbReference>
<feature type="domain" description="MYND-type" evidence="5">
    <location>
        <begin position="288"/>
        <end position="329"/>
    </location>
</feature>
<dbReference type="PROSITE" id="PS50865">
    <property type="entry name" value="ZF_MYND_2"/>
    <property type="match status" value="1"/>
</dbReference>
<evidence type="ECO:0000259" key="5">
    <source>
        <dbReference type="PROSITE" id="PS50865"/>
    </source>
</evidence>
<gene>
    <name evidence="6" type="ORF">Bca52824_092003</name>
</gene>
<keyword evidence="1" id="KW-0479">Metal-binding</keyword>
<dbReference type="AlphaFoldDB" id="A0A8X7NUV3"/>
<reference evidence="6 7" key="1">
    <citation type="submission" date="2020-02" db="EMBL/GenBank/DDBJ databases">
        <authorList>
            <person name="Ma Q."/>
            <person name="Huang Y."/>
            <person name="Song X."/>
            <person name="Pei D."/>
        </authorList>
    </citation>
    <scope>NUCLEOTIDE SEQUENCE [LARGE SCALE GENOMIC DNA]</scope>
    <source>
        <strain evidence="6">Sxm20200214</strain>
        <tissue evidence="6">Leaf</tissue>
    </source>
</reference>
<dbReference type="Proteomes" id="UP000886595">
    <property type="component" value="Unassembled WGS sequence"/>
</dbReference>
<dbReference type="InterPro" id="IPR046824">
    <property type="entry name" value="Mss51-like_C"/>
</dbReference>
<evidence type="ECO:0000256" key="2">
    <source>
        <dbReference type="ARBA" id="ARBA00022771"/>
    </source>
</evidence>
<dbReference type="GO" id="GO:0008270">
    <property type="term" value="F:zinc ion binding"/>
    <property type="evidence" value="ECO:0007669"/>
    <property type="project" value="UniProtKB-KW"/>
</dbReference>
<dbReference type="InterPro" id="IPR002893">
    <property type="entry name" value="Znf_MYND"/>
</dbReference>
<evidence type="ECO:0000256" key="3">
    <source>
        <dbReference type="ARBA" id="ARBA00022833"/>
    </source>
</evidence>